<reference evidence="17" key="1">
    <citation type="submission" date="2023-07" db="EMBL/GenBank/DDBJ databases">
        <title>A draft genome of Kazachstania heterogenica Y-27499.</title>
        <authorList>
            <person name="Donic C."/>
            <person name="Kralova J.S."/>
            <person name="Fidel L."/>
            <person name="Ben-Dor S."/>
            <person name="Jung S."/>
        </authorList>
    </citation>
    <scope>NUCLEOTIDE SEQUENCE [LARGE SCALE GENOMIC DNA]</scope>
    <source>
        <strain evidence="17">Y27499</strain>
    </source>
</reference>
<evidence type="ECO:0000256" key="5">
    <source>
        <dbReference type="ARBA" id="ARBA00022679"/>
    </source>
</evidence>
<evidence type="ECO:0000256" key="7">
    <source>
        <dbReference type="ARBA" id="ARBA00022824"/>
    </source>
</evidence>
<dbReference type="EMBL" id="JAWIZZ010000038">
    <property type="protein sequence ID" value="KAK5781095.1"/>
    <property type="molecule type" value="Genomic_DNA"/>
</dbReference>
<evidence type="ECO:0000256" key="12">
    <source>
        <dbReference type="SAM" id="MobiDB-lite"/>
    </source>
</evidence>
<feature type="transmembrane region" description="Helical" evidence="13">
    <location>
        <begin position="323"/>
        <end position="343"/>
    </location>
</feature>
<dbReference type="InterPro" id="IPR050057">
    <property type="entry name" value="Prokaryotic/Mito_RF"/>
</dbReference>
<dbReference type="Gene3D" id="3.30.70.1660">
    <property type="match status" value="1"/>
</dbReference>
<evidence type="ECO:0000256" key="4">
    <source>
        <dbReference type="ARBA" id="ARBA00022676"/>
    </source>
</evidence>
<dbReference type="SMART" id="SM00937">
    <property type="entry name" value="PCRF"/>
    <property type="match status" value="1"/>
</dbReference>
<dbReference type="GO" id="GO:0032543">
    <property type="term" value="P:mitochondrial translation"/>
    <property type="evidence" value="ECO:0007669"/>
    <property type="project" value="UniProtKB-ARBA"/>
</dbReference>
<dbReference type="Gene3D" id="6.10.140.1950">
    <property type="match status" value="1"/>
</dbReference>
<dbReference type="InterPro" id="IPR000352">
    <property type="entry name" value="Pep_chain_release_fac_I"/>
</dbReference>
<dbReference type="AlphaFoldDB" id="A0AAN8A9D7"/>
<comment type="similarity">
    <text evidence="2">Belongs to the prokaryotic/mitochondrial release factor family.</text>
</comment>
<dbReference type="PANTHER" id="PTHR43804:SF7">
    <property type="entry name" value="LD18447P"/>
    <property type="match status" value="1"/>
</dbReference>
<dbReference type="InterPro" id="IPR005599">
    <property type="entry name" value="GPI_mannosylTrfase"/>
</dbReference>
<evidence type="ECO:0000256" key="2">
    <source>
        <dbReference type="ARBA" id="ARBA00010835"/>
    </source>
</evidence>
<accession>A0AAN8A9D7</accession>
<name>A0AAN8A9D7_9SACH</name>
<feature type="compositionally biased region" description="Basic and acidic residues" evidence="12">
    <location>
        <begin position="869"/>
        <end position="895"/>
    </location>
</feature>
<comment type="caution">
    <text evidence="16">The sequence shown here is derived from an EMBL/GenBank/DDBJ whole genome shotgun (WGS) entry which is preliminary data.</text>
</comment>
<dbReference type="Proteomes" id="UP001306508">
    <property type="component" value="Unassembled WGS sequence"/>
</dbReference>
<dbReference type="PROSITE" id="PS00745">
    <property type="entry name" value="RF_PROK_I"/>
    <property type="match status" value="1"/>
</dbReference>
<dbReference type="GO" id="GO:0005789">
    <property type="term" value="C:endoplasmic reticulum membrane"/>
    <property type="evidence" value="ECO:0007669"/>
    <property type="project" value="UniProtKB-SubCell"/>
</dbReference>
<keyword evidence="10 13" id="KW-0472">Membrane</keyword>
<dbReference type="PANTHER" id="PTHR43804">
    <property type="entry name" value="LD18447P"/>
    <property type="match status" value="1"/>
</dbReference>
<feature type="transmembrane region" description="Helical" evidence="13">
    <location>
        <begin position="99"/>
        <end position="123"/>
    </location>
</feature>
<keyword evidence="17" id="KW-1185">Reference proteome</keyword>
<dbReference type="SUPFAM" id="SSF75620">
    <property type="entry name" value="Release factor"/>
    <property type="match status" value="1"/>
</dbReference>
<organism evidence="16 17">
    <name type="scientific">Arxiozyma heterogenica</name>
    <dbReference type="NCBI Taxonomy" id="278026"/>
    <lineage>
        <taxon>Eukaryota</taxon>
        <taxon>Fungi</taxon>
        <taxon>Dikarya</taxon>
        <taxon>Ascomycota</taxon>
        <taxon>Saccharomycotina</taxon>
        <taxon>Saccharomycetes</taxon>
        <taxon>Saccharomycetales</taxon>
        <taxon>Saccharomycetaceae</taxon>
        <taxon>Arxiozyma</taxon>
    </lineage>
</organism>
<feature type="transmembrane region" description="Helical" evidence="13">
    <location>
        <begin position="235"/>
        <end position="257"/>
    </location>
</feature>
<feature type="transmembrane region" description="Helical" evidence="13">
    <location>
        <begin position="350"/>
        <end position="370"/>
    </location>
</feature>
<protein>
    <recommendedName>
        <fullName evidence="11">Peptide chain release factor 1, mitochondrial</fullName>
    </recommendedName>
</protein>
<dbReference type="Pfam" id="PF00472">
    <property type="entry name" value="RF-1"/>
    <property type="match status" value="1"/>
</dbReference>
<keyword evidence="9 13" id="KW-1133">Transmembrane helix</keyword>
<dbReference type="Pfam" id="PF03901">
    <property type="entry name" value="Glyco_transf_22"/>
    <property type="match status" value="1"/>
</dbReference>
<comment type="subcellular location">
    <subcellularLocation>
        <location evidence="1">Endoplasmic reticulum membrane</location>
        <topology evidence="1">Multi-pass membrane protein</topology>
    </subcellularLocation>
</comment>
<proteinExistence type="inferred from homology"/>
<keyword evidence="3" id="KW-0488">Methylation</keyword>
<keyword evidence="4" id="KW-0328">Glycosyltransferase</keyword>
<feature type="region of interest" description="Disordered" evidence="12">
    <location>
        <begin position="869"/>
        <end position="897"/>
    </location>
</feature>
<dbReference type="Pfam" id="PF03462">
    <property type="entry name" value="PCRF"/>
    <property type="match status" value="1"/>
</dbReference>
<evidence type="ECO:0000256" key="1">
    <source>
        <dbReference type="ARBA" id="ARBA00004477"/>
    </source>
</evidence>
<evidence type="ECO:0000259" key="15">
    <source>
        <dbReference type="PROSITE" id="PS00745"/>
    </source>
</evidence>
<dbReference type="GO" id="GO:0003747">
    <property type="term" value="F:translation release factor activity"/>
    <property type="evidence" value="ECO:0007669"/>
    <property type="project" value="InterPro"/>
</dbReference>
<dbReference type="InterPro" id="IPR005139">
    <property type="entry name" value="PCRF"/>
</dbReference>
<evidence type="ECO:0000256" key="13">
    <source>
        <dbReference type="SAM" id="Phobius"/>
    </source>
</evidence>
<gene>
    <name evidence="16" type="ORF">RI543_001486</name>
</gene>
<evidence type="ECO:0000256" key="8">
    <source>
        <dbReference type="ARBA" id="ARBA00022917"/>
    </source>
</evidence>
<feature type="transmembrane region" description="Helical" evidence="13">
    <location>
        <begin position="208"/>
        <end position="223"/>
    </location>
</feature>
<feature type="transmembrane region" description="Helical" evidence="13">
    <location>
        <begin position="144"/>
        <end position="163"/>
    </location>
</feature>
<evidence type="ECO:0000256" key="9">
    <source>
        <dbReference type="ARBA" id="ARBA00022989"/>
    </source>
</evidence>
<feature type="domain" description="Prokaryotic-type class I peptide chain release factors" evidence="15">
    <location>
        <begin position="815"/>
        <end position="831"/>
    </location>
</feature>
<sequence length="946" mass="110533">MWLFGILFLWRLLNSLISRTYFQADEFWQTLEPAHWKAFGYGTITWEWKEGFRSYAFPFLFEIVYRSIFLWKSLYKFIGLNMDCWNAIEYKAVLYLPKILMALIAAIGEYYMCLFITNFLCHINYEKKSFAKDQTYKEKVTKTVLILTMTNFFNGFFITRTFINSFEMTLTSISLYYWKWNNIGLEQFSFQMSLFLALFTCLQRPSNGIIWIILGCSLLYNLLRDKQYSIVTQLLYYVMRNFIIALIFNCIIDYHFYHKLVFPIFKFIEFNFTTPLSQFYGVAPWHFHILQSCPILLGYNIPFFIIGFFVSNNCQKESSFYKLSPHFTMKLALIVNLIIYSCLPHKEFRFVFQIQPFFLLYATLGVLRTINHIPRWIIYSVPLISTIGFIIVDYCHEAGSIEVIKYLHNLDEIESLGFVMPCHSTPGHSYLHRDDIKDLWSISCEPPLTLLNATDVSIRLSKYMDESDHFYNDIPNFFNKYFSDTKNNNNSVKSKEFDRIWPQYLVVFEHLNREFLSLYFQENGTYKEYKRFFNTLSHWDSRRSDNIIGLEKFPLGRFTLREETYSTVADSNNGGNISDRIRILPKSLISTANKYAEKLLELEDSLSKGQEFSVESQQEFSKLSLINGVFENYKSMLNDVEELQNLIETDITLKEEATEELDKMIPKFNDCSNKLLEHLIPSHPFAEKPCLLELHPGVGGIEAMNFTQDLFNMYMGYINKKKWKSHVISKQKNESGSGLVSAILSVDELGSYDKLRYEAGVHRVQRIPDTETKGRTHTSTAAVIVLPQMGDESDKVIDAYERTFKPDEIRIDVKRASGKGGQHVNTTDSAVRLTHIPTGIVVSIQDERSQLKNKAKAFTILRARLAERERKEKEEKERAARKEQVTTTDRSDKIRTYNYPQNRVTDHRCGFTVHDIGGVVSGEKLQEIIDAVNKFEIQQKSKALLE</sequence>
<dbReference type="Gene3D" id="3.30.160.20">
    <property type="match status" value="1"/>
</dbReference>
<keyword evidence="8" id="KW-0648">Protein biosynthesis</keyword>
<evidence type="ECO:0000256" key="11">
    <source>
        <dbReference type="ARBA" id="ARBA00067174"/>
    </source>
</evidence>
<feature type="transmembrane region" description="Helical" evidence="13">
    <location>
        <begin position="376"/>
        <end position="395"/>
    </location>
</feature>
<evidence type="ECO:0000256" key="6">
    <source>
        <dbReference type="ARBA" id="ARBA00022692"/>
    </source>
</evidence>
<feature type="transmembrane region" description="Helical" evidence="13">
    <location>
        <begin position="293"/>
        <end position="311"/>
    </location>
</feature>
<keyword evidence="7" id="KW-0256">Endoplasmic reticulum</keyword>
<evidence type="ECO:0000256" key="10">
    <source>
        <dbReference type="ARBA" id="ARBA00023136"/>
    </source>
</evidence>
<keyword evidence="14" id="KW-0732">Signal</keyword>
<dbReference type="GO" id="GO:0005739">
    <property type="term" value="C:mitochondrion"/>
    <property type="evidence" value="ECO:0007669"/>
    <property type="project" value="UniProtKB-ARBA"/>
</dbReference>
<evidence type="ECO:0000313" key="16">
    <source>
        <dbReference type="EMBL" id="KAK5781095.1"/>
    </source>
</evidence>
<dbReference type="InterPro" id="IPR045853">
    <property type="entry name" value="Pep_chain_release_fac_I_sf"/>
</dbReference>
<evidence type="ECO:0000256" key="3">
    <source>
        <dbReference type="ARBA" id="ARBA00022481"/>
    </source>
</evidence>
<keyword evidence="6 13" id="KW-0812">Transmembrane</keyword>
<keyword evidence="5" id="KW-0808">Transferase</keyword>
<feature type="chain" id="PRO_5042862721" description="Peptide chain release factor 1, mitochondrial" evidence="14">
    <location>
        <begin position="16"/>
        <end position="946"/>
    </location>
</feature>
<evidence type="ECO:0000313" key="17">
    <source>
        <dbReference type="Proteomes" id="UP001306508"/>
    </source>
</evidence>
<dbReference type="GO" id="GO:0000030">
    <property type="term" value="F:mannosyltransferase activity"/>
    <property type="evidence" value="ECO:0007669"/>
    <property type="project" value="UniProtKB-ARBA"/>
</dbReference>
<dbReference type="FunFam" id="3.30.160.20:FF:000004">
    <property type="entry name" value="Peptide chain release factor 1"/>
    <property type="match status" value="1"/>
</dbReference>
<evidence type="ECO:0000256" key="14">
    <source>
        <dbReference type="SAM" id="SignalP"/>
    </source>
</evidence>
<feature type="signal peptide" evidence="14">
    <location>
        <begin position="1"/>
        <end position="15"/>
    </location>
</feature>